<feature type="coiled-coil region" evidence="1">
    <location>
        <begin position="40"/>
        <end position="88"/>
    </location>
</feature>
<keyword evidence="1" id="KW-0175">Coiled coil</keyword>
<dbReference type="RefSeq" id="WP_112137902.1">
    <property type="nucleotide sequence ID" value="NZ_CP016181.1"/>
</dbReference>
<accession>A0A2Z4PS17</accession>
<evidence type="ECO:0000313" key="2">
    <source>
        <dbReference type="EMBL" id="AWY00346.1"/>
    </source>
</evidence>
<protein>
    <submittedName>
        <fullName evidence="2">Uncharacterized protein</fullName>
    </submittedName>
</protein>
<dbReference type="Proteomes" id="UP000249898">
    <property type="component" value="Chromosome"/>
</dbReference>
<evidence type="ECO:0000313" key="3">
    <source>
        <dbReference type="Proteomes" id="UP000249898"/>
    </source>
</evidence>
<dbReference type="EMBL" id="CP016181">
    <property type="protein sequence ID" value="AWY00346.1"/>
    <property type="molecule type" value="Genomic_DNA"/>
</dbReference>
<sequence>MSIPIIKFGLILLGFMSVNLANANDLITFGKACLVKEERLNQAKIKLDTLSRRSDQTQTKTNQAWLSLKQYQEEKKQLETSMIECAETAPNSAYCHQIRRRYNELTYRINRKEVDASEERFDGDDSKVDYEITRANFNQRDEAFLAQCRDSDDHYALLQNPDAYAAVCSDNEAKQSVTCALF</sequence>
<reference evidence="2 3" key="1">
    <citation type="submission" date="2016-06" db="EMBL/GenBank/DDBJ databases">
        <title>The sequenced genome of the ice-adhering bacterium Marinomonas primoryensis, from Antarctica.</title>
        <authorList>
            <person name="Graham L."/>
            <person name="Vance T.D.R."/>
            <person name="Davies P.L."/>
        </authorList>
    </citation>
    <scope>NUCLEOTIDE SEQUENCE [LARGE SCALE GENOMIC DNA]</scope>
    <source>
        <strain evidence="2 3">AceL</strain>
    </source>
</reference>
<gene>
    <name evidence="2" type="ORF">A8139_10275</name>
</gene>
<dbReference type="AlphaFoldDB" id="A0A2Z4PS17"/>
<name>A0A2Z4PS17_9GAMM</name>
<proteinExistence type="predicted"/>
<evidence type="ECO:0000256" key="1">
    <source>
        <dbReference type="SAM" id="Coils"/>
    </source>
</evidence>
<dbReference type="OrthoDB" id="6103773at2"/>
<organism evidence="2 3">
    <name type="scientific">Marinomonas primoryensis</name>
    <dbReference type="NCBI Taxonomy" id="178399"/>
    <lineage>
        <taxon>Bacteria</taxon>
        <taxon>Pseudomonadati</taxon>
        <taxon>Pseudomonadota</taxon>
        <taxon>Gammaproteobacteria</taxon>
        <taxon>Oceanospirillales</taxon>
        <taxon>Oceanospirillaceae</taxon>
        <taxon>Marinomonas</taxon>
    </lineage>
</organism>